<sequence length="509" mass="57621">MPPPLFAAARHHLPVLPHRLLQSRCFIDARVPWIRDRALDHAVEKEKHLLPFHSLKDFLLSSSSSSSSSPSLPLAAIAARSAALRLPFRPIRFIRLFPAAFLESHPPPPSPPSPLISASPALLSIHSEELRALSSSLPDAASRLLRLLMLCPRRRLPLPLLHRLRWDLGLPPDFPRSLLPDFPDYFLLSPSLSKPSDLDLELVLYNKDLAVSAMEQFCCRTGGYRKGTPLSFPLNFPSGFELEKKVRKWLDEWQKLPFISPYEDASHLDPKSDLFDKWTVGMVHEVLSLFISKKTEKENLEMLAPHLGLRPGFKKVITHHPGIFYVSNKLRTHTVVLREAYRRDLLVEKHPLMGFRYQYIHLMRKGKEDGDASKDRKGKEIDPQSVDDGENLVDESKGEDEEEDWEGDSQEEEEEGFVGGAVIDAMDEESDDDVHDSVNEVASLSGESSLNHRGESIGLARNERRSIRRGASNEESMIGRGLQTSRRMDLHMEKKVGRVSRGRANYSRA</sequence>
<name>A0ACB7UMG6_DIOAL</name>
<gene>
    <name evidence="1" type="ORF">IHE45_15G080300</name>
</gene>
<organism evidence="1 2">
    <name type="scientific">Dioscorea alata</name>
    <name type="common">Purple yam</name>
    <dbReference type="NCBI Taxonomy" id="55571"/>
    <lineage>
        <taxon>Eukaryota</taxon>
        <taxon>Viridiplantae</taxon>
        <taxon>Streptophyta</taxon>
        <taxon>Embryophyta</taxon>
        <taxon>Tracheophyta</taxon>
        <taxon>Spermatophyta</taxon>
        <taxon>Magnoliopsida</taxon>
        <taxon>Liliopsida</taxon>
        <taxon>Dioscoreales</taxon>
        <taxon>Dioscoreaceae</taxon>
        <taxon>Dioscorea</taxon>
    </lineage>
</organism>
<accession>A0ACB7UMG6</accession>
<evidence type="ECO:0000313" key="1">
    <source>
        <dbReference type="EMBL" id="KAH7661692.1"/>
    </source>
</evidence>
<comment type="caution">
    <text evidence="1">The sequence shown here is derived from an EMBL/GenBank/DDBJ whole genome shotgun (WGS) entry which is preliminary data.</text>
</comment>
<dbReference type="Proteomes" id="UP000827976">
    <property type="component" value="Chromosome 15"/>
</dbReference>
<reference evidence="2" key="1">
    <citation type="journal article" date="2022" name="Nat. Commun.">
        <title>Chromosome evolution and the genetic basis of agronomically important traits in greater yam.</title>
        <authorList>
            <person name="Bredeson J.V."/>
            <person name="Lyons J.B."/>
            <person name="Oniyinde I.O."/>
            <person name="Okereke N.R."/>
            <person name="Kolade O."/>
            <person name="Nnabue I."/>
            <person name="Nwadili C.O."/>
            <person name="Hribova E."/>
            <person name="Parker M."/>
            <person name="Nwogha J."/>
            <person name="Shu S."/>
            <person name="Carlson J."/>
            <person name="Kariba R."/>
            <person name="Muthemba S."/>
            <person name="Knop K."/>
            <person name="Barton G.J."/>
            <person name="Sherwood A.V."/>
            <person name="Lopez-Montes A."/>
            <person name="Asiedu R."/>
            <person name="Jamnadass R."/>
            <person name="Muchugi A."/>
            <person name="Goodstein D."/>
            <person name="Egesi C.N."/>
            <person name="Featherston J."/>
            <person name="Asfaw A."/>
            <person name="Simpson G.G."/>
            <person name="Dolezel J."/>
            <person name="Hendre P.S."/>
            <person name="Van Deynze A."/>
            <person name="Kumar P.L."/>
            <person name="Obidiegwu J.E."/>
            <person name="Bhattacharjee R."/>
            <person name="Rokhsar D.S."/>
        </authorList>
    </citation>
    <scope>NUCLEOTIDE SEQUENCE [LARGE SCALE GENOMIC DNA]</scope>
    <source>
        <strain evidence="2">cv. TDa95/00328</strain>
    </source>
</reference>
<keyword evidence="2" id="KW-1185">Reference proteome</keyword>
<proteinExistence type="predicted"/>
<dbReference type="EMBL" id="CM037025">
    <property type="protein sequence ID" value="KAH7661692.1"/>
    <property type="molecule type" value="Genomic_DNA"/>
</dbReference>
<protein>
    <submittedName>
        <fullName evidence="1">Plant organelle RNA recognition domain-containing protein</fullName>
    </submittedName>
</protein>
<evidence type="ECO:0000313" key="2">
    <source>
        <dbReference type="Proteomes" id="UP000827976"/>
    </source>
</evidence>